<proteinExistence type="inferred from homology"/>
<dbReference type="PANTHER" id="PTHR18034">
    <property type="entry name" value="CELL CYCLE CONTROL PROTEIN CWF22-RELATED"/>
    <property type="match status" value="1"/>
</dbReference>
<name>A0A3M6T461_POCDA</name>
<evidence type="ECO:0000256" key="3">
    <source>
        <dbReference type="ARBA" id="ARBA00022664"/>
    </source>
</evidence>
<dbReference type="GO" id="GO:0003723">
    <property type="term" value="F:RNA binding"/>
    <property type="evidence" value="ECO:0007669"/>
    <property type="project" value="InterPro"/>
</dbReference>
<dbReference type="Proteomes" id="UP000275408">
    <property type="component" value="Unassembled WGS sequence"/>
</dbReference>
<feature type="region of interest" description="Disordered" evidence="6">
    <location>
        <begin position="553"/>
        <end position="634"/>
    </location>
</feature>
<comment type="similarity">
    <text evidence="2">Belongs to the CWC22 family.</text>
</comment>
<keyword evidence="9" id="KW-1185">Reference proteome</keyword>
<comment type="caution">
    <text evidence="8">The sequence shown here is derived from an EMBL/GenBank/DDBJ whole genome shotgun (WGS) entry which is preliminary data.</text>
</comment>
<evidence type="ECO:0000313" key="8">
    <source>
        <dbReference type="EMBL" id="RMX34744.1"/>
    </source>
</evidence>
<feature type="domain" description="MI" evidence="7">
    <location>
        <begin position="378"/>
        <end position="501"/>
    </location>
</feature>
<comment type="subcellular location">
    <subcellularLocation>
        <location evidence="1">Nucleus</location>
    </subcellularLocation>
</comment>
<feature type="compositionally biased region" description="Basic residues" evidence="6">
    <location>
        <begin position="601"/>
        <end position="616"/>
    </location>
</feature>
<evidence type="ECO:0000313" key="9">
    <source>
        <dbReference type="Proteomes" id="UP000275408"/>
    </source>
</evidence>
<dbReference type="PROSITE" id="PS51366">
    <property type="entry name" value="MI"/>
    <property type="match status" value="1"/>
</dbReference>
<protein>
    <recommendedName>
        <fullName evidence="7">MI domain-containing protein</fullName>
    </recommendedName>
</protein>
<keyword evidence="5" id="KW-0539">Nucleus</keyword>
<dbReference type="Gene3D" id="1.25.40.180">
    <property type="match status" value="1"/>
</dbReference>
<dbReference type="OrthoDB" id="1924287at2759"/>
<dbReference type="InterPro" id="IPR003891">
    <property type="entry name" value="Initiation_fac_eIF4g_MI"/>
</dbReference>
<dbReference type="AlphaFoldDB" id="A0A3M6T461"/>
<evidence type="ECO:0000256" key="2">
    <source>
        <dbReference type="ARBA" id="ARBA00006856"/>
    </source>
</evidence>
<evidence type="ECO:0000256" key="6">
    <source>
        <dbReference type="SAM" id="MobiDB-lite"/>
    </source>
</evidence>
<dbReference type="GO" id="GO:0000398">
    <property type="term" value="P:mRNA splicing, via spliceosome"/>
    <property type="evidence" value="ECO:0007669"/>
    <property type="project" value="TreeGrafter"/>
</dbReference>
<dbReference type="STRING" id="46731.A0A3M6T461"/>
<sequence length="634" mass="74037">MAEVERSRIRSVVQIDMIDAVAEAVRVTRLKRGHCLSLPSEGLTSCIFLFGRRKANEDKENIRRSDDDDEDEKEYHGRLQQNDERYDNRNPAEKKGKYDERREQPEEEGSTEKTEEPEKVVRKKANTNNPLLTRTAYQRISWEALKKSINGLVNKAASPTFTHVYAALVAILNTKVQYIRELHGLHFPKNGELLLRRLVLQFRRAYRRNDKAVCLSSTRFIAHLVNQQVAHEILALEILTLLLHKPTDDSVEVAIGFLKEVGMKLTEVSSRAVFERLRNILHNAEIDKRVQYMIEVMFAVRKDGFKDHVAVPDELDLVEEEDQITHLLRLEEASNPEDILNVFKFDPNFLENEEKYKEIRRDDKKMEIIDHTETNLVALRRTIYLTIQSSLDYEECAHKLLKMQIKPEQMSEFCTMVIDCCSQQRSYEKFFGLLAQRFCQLNKEYMEEYLKAFQEQIDDDLETSYQVGDIVWLKNHFHGRVFIKILFQELAEYLGLPKLNERLKDPFLAQYFEGIFPRDNPRNTRFSINFFTSIGLGGITDELREHLKNAPKMIMSQQRPGESDSDSDSSDDSDSEDSSSSEDSSEESPESSEDSSDDDRKKKRHKKKHSSRKKKKESNSKKKESDSKRHKKRR</sequence>
<evidence type="ECO:0000256" key="5">
    <source>
        <dbReference type="ARBA" id="ARBA00023242"/>
    </source>
</evidence>
<dbReference type="InterPro" id="IPR003890">
    <property type="entry name" value="MIF4G-like_typ-3"/>
</dbReference>
<gene>
    <name evidence="8" type="ORF">pdam_00010205</name>
</gene>
<feature type="compositionally biased region" description="Acidic residues" evidence="6">
    <location>
        <begin position="563"/>
        <end position="597"/>
    </location>
</feature>
<dbReference type="SMART" id="SM00544">
    <property type="entry name" value="MA3"/>
    <property type="match status" value="1"/>
</dbReference>
<dbReference type="SUPFAM" id="SSF48371">
    <property type="entry name" value="ARM repeat"/>
    <property type="match status" value="1"/>
</dbReference>
<reference evidence="8 9" key="1">
    <citation type="journal article" date="2018" name="Sci. Rep.">
        <title>Comparative analysis of the Pocillopora damicornis genome highlights role of immune system in coral evolution.</title>
        <authorList>
            <person name="Cunning R."/>
            <person name="Bay R.A."/>
            <person name="Gillette P."/>
            <person name="Baker A.C."/>
            <person name="Traylor-Knowles N."/>
        </authorList>
    </citation>
    <scope>NUCLEOTIDE SEQUENCE [LARGE SCALE GENOMIC DNA]</scope>
    <source>
        <strain evidence="8">RSMAS</strain>
        <tissue evidence="8">Whole animal</tissue>
    </source>
</reference>
<dbReference type="GO" id="GO:0071013">
    <property type="term" value="C:catalytic step 2 spliceosome"/>
    <property type="evidence" value="ECO:0007669"/>
    <property type="project" value="TreeGrafter"/>
</dbReference>
<keyword evidence="3" id="KW-0507">mRNA processing</keyword>
<organism evidence="8 9">
    <name type="scientific">Pocillopora damicornis</name>
    <name type="common">Cauliflower coral</name>
    <name type="synonym">Millepora damicornis</name>
    <dbReference type="NCBI Taxonomy" id="46731"/>
    <lineage>
        <taxon>Eukaryota</taxon>
        <taxon>Metazoa</taxon>
        <taxon>Cnidaria</taxon>
        <taxon>Anthozoa</taxon>
        <taxon>Hexacorallia</taxon>
        <taxon>Scleractinia</taxon>
        <taxon>Astrocoeniina</taxon>
        <taxon>Pocilloporidae</taxon>
        <taxon>Pocillopora</taxon>
    </lineage>
</organism>
<dbReference type="InterPro" id="IPR050781">
    <property type="entry name" value="CWC22_splicing_factor"/>
</dbReference>
<feature type="compositionally biased region" description="Basic and acidic residues" evidence="6">
    <location>
        <begin position="73"/>
        <end position="120"/>
    </location>
</feature>
<dbReference type="SMART" id="SM00543">
    <property type="entry name" value="MIF4G"/>
    <property type="match status" value="1"/>
</dbReference>
<dbReference type="PANTHER" id="PTHR18034:SF3">
    <property type="entry name" value="PRE-MRNA-SPLICING FACTOR CWC22 HOMOLOG"/>
    <property type="match status" value="1"/>
</dbReference>
<feature type="compositionally biased region" description="Basic and acidic residues" evidence="6">
    <location>
        <begin position="617"/>
        <end position="627"/>
    </location>
</feature>
<dbReference type="InterPro" id="IPR016024">
    <property type="entry name" value="ARM-type_fold"/>
</dbReference>
<evidence type="ECO:0000256" key="4">
    <source>
        <dbReference type="ARBA" id="ARBA00023187"/>
    </source>
</evidence>
<evidence type="ECO:0000259" key="7">
    <source>
        <dbReference type="PROSITE" id="PS51366"/>
    </source>
</evidence>
<dbReference type="Pfam" id="PF02847">
    <property type="entry name" value="MA3"/>
    <property type="match status" value="1"/>
</dbReference>
<accession>A0A3M6T461</accession>
<evidence type="ECO:0000256" key="1">
    <source>
        <dbReference type="ARBA" id="ARBA00004123"/>
    </source>
</evidence>
<dbReference type="EMBL" id="RCHS01004377">
    <property type="protein sequence ID" value="RMX34744.1"/>
    <property type="molecule type" value="Genomic_DNA"/>
</dbReference>
<keyword evidence="4" id="KW-0508">mRNA splicing</keyword>
<feature type="region of interest" description="Disordered" evidence="6">
    <location>
        <begin position="58"/>
        <end position="127"/>
    </location>
</feature>